<name>A0A9X4RL11_9BACT</name>
<comment type="caution">
    <text evidence="1">The sequence shown here is derived from an EMBL/GenBank/DDBJ whole genome shotgun (WGS) entry which is preliminary data.</text>
</comment>
<sequence length="60" mass="6895">MRTICCVCRRVKCQGDWLEQMVESEVRVSHGFCPECFDKTMAQTRAWPAEQAAQSMLKPS</sequence>
<proteinExistence type="predicted"/>
<reference evidence="1" key="1">
    <citation type="journal article" date="2022" name="bioRxiv">
        <title>Thiovibrio frasassiensisgen. nov., sp. nov., an autotrophic, elemental sulfur disproportionating bacterium isolated from sulfidic karst sediment, and proposal of Thiovibrionaceae fam. nov.</title>
        <authorList>
            <person name="Aronson H."/>
            <person name="Thomas C."/>
            <person name="Bhattacharyya M."/>
            <person name="Eckstein S."/>
            <person name="Jensen S."/>
            <person name="Barco R."/>
            <person name="Macalady J."/>
            <person name="Amend J."/>
        </authorList>
    </citation>
    <scope>NUCLEOTIDE SEQUENCE</scope>
    <source>
        <strain evidence="1">RS19-109</strain>
    </source>
</reference>
<evidence type="ECO:0000313" key="2">
    <source>
        <dbReference type="Proteomes" id="UP001154240"/>
    </source>
</evidence>
<evidence type="ECO:0000313" key="1">
    <source>
        <dbReference type="EMBL" id="MDG4475115.1"/>
    </source>
</evidence>
<keyword evidence="2" id="KW-1185">Reference proteome</keyword>
<organism evidence="1 2">
    <name type="scientific">Thiovibrio frasassiensis</name>
    <dbReference type="NCBI Taxonomy" id="2984131"/>
    <lineage>
        <taxon>Bacteria</taxon>
        <taxon>Pseudomonadati</taxon>
        <taxon>Thermodesulfobacteriota</taxon>
        <taxon>Desulfobulbia</taxon>
        <taxon>Desulfobulbales</taxon>
        <taxon>Thiovibrionaceae</taxon>
        <taxon>Thiovibrio</taxon>
    </lineage>
</organism>
<reference evidence="1" key="2">
    <citation type="submission" date="2022-10" db="EMBL/GenBank/DDBJ databases">
        <authorList>
            <person name="Aronson H.S."/>
        </authorList>
    </citation>
    <scope>NUCLEOTIDE SEQUENCE</scope>
    <source>
        <strain evidence="1">RS19-109</strain>
    </source>
</reference>
<dbReference type="Proteomes" id="UP001154240">
    <property type="component" value="Unassembled WGS sequence"/>
</dbReference>
<dbReference type="AlphaFoldDB" id="A0A9X4RL11"/>
<gene>
    <name evidence="1" type="ORF">OLX77_02945</name>
</gene>
<accession>A0A9X4RL11</accession>
<dbReference type="EMBL" id="JAPHEH010000001">
    <property type="protein sequence ID" value="MDG4475115.1"/>
    <property type="molecule type" value="Genomic_DNA"/>
</dbReference>
<protein>
    <submittedName>
        <fullName evidence="1">Uncharacterized protein</fullName>
    </submittedName>
</protein>
<dbReference type="RefSeq" id="WP_307632091.1">
    <property type="nucleotide sequence ID" value="NZ_JAPHEH010000001.1"/>
</dbReference>